<organism evidence="2 3">
    <name type="scientific">Urbifossiella limnaea</name>
    <dbReference type="NCBI Taxonomy" id="2528023"/>
    <lineage>
        <taxon>Bacteria</taxon>
        <taxon>Pseudomonadati</taxon>
        <taxon>Planctomycetota</taxon>
        <taxon>Planctomycetia</taxon>
        <taxon>Gemmatales</taxon>
        <taxon>Gemmataceae</taxon>
        <taxon>Urbifossiella</taxon>
    </lineage>
</organism>
<gene>
    <name evidence="2" type="ORF">ETAA1_17250</name>
</gene>
<proteinExistence type="predicted"/>
<dbReference type="OrthoDB" id="292867at2"/>
<dbReference type="RefSeq" id="WP_145236299.1">
    <property type="nucleotide sequence ID" value="NZ_CP036273.1"/>
</dbReference>
<keyword evidence="3" id="KW-1185">Reference proteome</keyword>
<reference evidence="2 3" key="1">
    <citation type="submission" date="2019-02" db="EMBL/GenBank/DDBJ databases">
        <title>Deep-cultivation of Planctomycetes and their phenomic and genomic characterization uncovers novel biology.</title>
        <authorList>
            <person name="Wiegand S."/>
            <person name="Jogler M."/>
            <person name="Boedeker C."/>
            <person name="Pinto D."/>
            <person name="Vollmers J."/>
            <person name="Rivas-Marin E."/>
            <person name="Kohn T."/>
            <person name="Peeters S.H."/>
            <person name="Heuer A."/>
            <person name="Rast P."/>
            <person name="Oberbeckmann S."/>
            <person name="Bunk B."/>
            <person name="Jeske O."/>
            <person name="Meyerdierks A."/>
            <person name="Storesund J.E."/>
            <person name="Kallscheuer N."/>
            <person name="Luecker S."/>
            <person name="Lage O.M."/>
            <person name="Pohl T."/>
            <person name="Merkel B.J."/>
            <person name="Hornburger P."/>
            <person name="Mueller R.-W."/>
            <person name="Bruemmer F."/>
            <person name="Labrenz M."/>
            <person name="Spormann A.M."/>
            <person name="Op den Camp H."/>
            <person name="Overmann J."/>
            <person name="Amann R."/>
            <person name="Jetten M.S.M."/>
            <person name="Mascher T."/>
            <person name="Medema M.H."/>
            <person name="Devos D.P."/>
            <person name="Kaster A.-K."/>
            <person name="Ovreas L."/>
            <person name="Rohde M."/>
            <person name="Galperin M.Y."/>
            <person name="Jogler C."/>
        </authorList>
    </citation>
    <scope>NUCLEOTIDE SEQUENCE [LARGE SCALE GENOMIC DNA]</scope>
    <source>
        <strain evidence="2 3">ETA_A1</strain>
    </source>
</reference>
<protein>
    <submittedName>
        <fullName evidence="2">Uncharacterized protein</fullName>
    </submittedName>
</protein>
<feature type="region of interest" description="Disordered" evidence="1">
    <location>
        <begin position="1"/>
        <end position="24"/>
    </location>
</feature>
<name>A0A517XQK2_9BACT</name>
<dbReference type="Proteomes" id="UP000319576">
    <property type="component" value="Chromosome"/>
</dbReference>
<evidence type="ECO:0000313" key="3">
    <source>
        <dbReference type="Proteomes" id="UP000319576"/>
    </source>
</evidence>
<sequence length="112" mass="11888">MSGTGTGFTHRLPGTGAGLPASDPNLRLVLPSGRLEVTATGSDLNTLLRLEQAEFPGVRLADLGFTGGEDFEVAAEIRGDGLIVREYQTTDAWETASWTPQTWTAPVTATQK</sequence>
<accession>A0A517XQK2</accession>
<dbReference type="EMBL" id="CP036273">
    <property type="protein sequence ID" value="QDU19787.1"/>
    <property type="molecule type" value="Genomic_DNA"/>
</dbReference>
<evidence type="ECO:0000256" key="1">
    <source>
        <dbReference type="SAM" id="MobiDB-lite"/>
    </source>
</evidence>
<dbReference type="AlphaFoldDB" id="A0A517XQK2"/>
<evidence type="ECO:0000313" key="2">
    <source>
        <dbReference type="EMBL" id="QDU19787.1"/>
    </source>
</evidence>
<dbReference type="KEGG" id="uli:ETAA1_17250"/>